<dbReference type="CDD" id="cd21153">
    <property type="entry name" value="PUA_RlmI"/>
    <property type="match status" value="1"/>
</dbReference>
<dbReference type="InterPro" id="IPR015947">
    <property type="entry name" value="PUA-like_sf"/>
</dbReference>
<dbReference type="GO" id="GO:0003723">
    <property type="term" value="F:RNA binding"/>
    <property type="evidence" value="ECO:0007669"/>
    <property type="project" value="UniProtKB-KW"/>
</dbReference>
<evidence type="ECO:0000256" key="1">
    <source>
        <dbReference type="ARBA" id="ARBA00004496"/>
    </source>
</evidence>
<dbReference type="Proteomes" id="UP000215027">
    <property type="component" value="Chromosome I"/>
</dbReference>
<dbReference type="EMBL" id="LN890655">
    <property type="protein sequence ID" value="CUS04683.2"/>
    <property type="molecule type" value="Genomic_DNA"/>
</dbReference>
<dbReference type="CDD" id="cd02440">
    <property type="entry name" value="AdoMet_MTases"/>
    <property type="match status" value="1"/>
</dbReference>
<dbReference type="PROSITE" id="PS50890">
    <property type="entry name" value="PUA"/>
    <property type="match status" value="1"/>
</dbReference>
<dbReference type="SUPFAM" id="SSF53335">
    <property type="entry name" value="S-adenosyl-L-methionine-dependent methyltransferases"/>
    <property type="match status" value="1"/>
</dbReference>
<dbReference type="AlphaFoldDB" id="A0A161KAY9"/>
<keyword evidence="5 11" id="KW-0808">Transferase</keyword>
<keyword evidence="4 11" id="KW-0489">Methyltransferase</keyword>
<dbReference type="InterPro" id="IPR036974">
    <property type="entry name" value="PUA_sf"/>
</dbReference>
<evidence type="ECO:0000259" key="10">
    <source>
        <dbReference type="SMART" id="SM00359"/>
    </source>
</evidence>
<evidence type="ECO:0000256" key="2">
    <source>
        <dbReference type="ARBA" id="ARBA00022490"/>
    </source>
</evidence>
<dbReference type="RefSeq" id="WP_095043987.1">
    <property type="nucleotide sequence ID" value="NZ_LN890655.1"/>
</dbReference>
<evidence type="ECO:0000256" key="8">
    <source>
        <dbReference type="ARBA" id="ARBA00022884"/>
    </source>
</evidence>
<dbReference type="GO" id="GO:0006364">
    <property type="term" value="P:rRNA processing"/>
    <property type="evidence" value="ECO:0007669"/>
    <property type="project" value="UniProtKB-KW"/>
</dbReference>
<dbReference type="Pfam" id="PF17785">
    <property type="entry name" value="PUA_3"/>
    <property type="match status" value="1"/>
</dbReference>
<evidence type="ECO:0000256" key="6">
    <source>
        <dbReference type="ARBA" id="ARBA00022691"/>
    </source>
</evidence>
<dbReference type="InterPro" id="IPR002478">
    <property type="entry name" value="PUA"/>
</dbReference>
<dbReference type="CDD" id="cd11572">
    <property type="entry name" value="RlmI_M_like"/>
    <property type="match status" value="1"/>
</dbReference>
<comment type="similarity">
    <text evidence="9">Belongs to the methyltransferase superfamily. RlmI family.</text>
</comment>
<proteinExistence type="inferred from homology"/>
<dbReference type="KEGG" id="pbf:CFX0092_A2805"/>
<dbReference type="GO" id="GO:0005737">
    <property type="term" value="C:cytoplasm"/>
    <property type="evidence" value="ECO:0007669"/>
    <property type="project" value="UniProtKB-SubCell"/>
</dbReference>
<keyword evidence="7" id="KW-0677">Repeat</keyword>
<dbReference type="InterPro" id="IPR041532">
    <property type="entry name" value="RlmI-like_PUA"/>
</dbReference>
<dbReference type="PROSITE" id="PS50302">
    <property type="entry name" value="PUM"/>
    <property type="match status" value="1"/>
</dbReference>
<comment type="subcellular location">
    <subcellularLocation>
        <location evidence="1">Cytoplasm</location>
    </subcellularLocation>
</comment>
<evidence type="ECO:0000256" key="9">
    <source>
        <dbReference type="ARBA" id="ARBA00038091"/>
    </source>
</evidence>
<dbReference type="InterPro" id="IPR029063">
    <property type="entry name" value="SAM-dependent_MTases_sf"/>
</dbReference>
<evidence type="ECO:0000313" key="11">
    <source>
        <dbReference type="EMBL" id="CUS04683.2"/>
    </source>
</evidence>
<keyword evidence="2" id="KW-0963">Cytoplasm</keyword>
<dbReference type="Gene3D" id="3.30.750.80">
    <property type="entry name" value="RNA methyltransferase domain (HRMD) like"/>
    <property type="match status" value="1"/>
</dbReference>
<dbReference type="GO" id="GO:0008168">
    <property type="term" value="F:methyltransferase activity"/>
    <property type="evidence" value="ECO:0007669"/>
    <property type="project" value="UniProtKB-KW"/>
</dbReference>
<dbReference type="PANTHER" id="PTHR42873">
    <property type="entry name" value="RIBOSOMAL RNA LARGE SUBUNIT METHYLTRANSFERASE"/>
    <property type="match status" value="1"/>
</dbReference>
<dbReference type="SUPFAM" id="SSF88697">
    <property type="entry name" value="PUA domain-like"/>
    <property type="match status" value="1"/>
</dbReference>
<sequence length="416" mass="45884">MESPTITLTLKEGRDKPVRQRHPWIFSGAIARLTGQPAPGDLVTVADHRGQRLATAYYNAQSQIQARILSWNPDEPIDDDFWRGRLRQAIMGRASAGEQGSRGAGANELLTTDHRPLTTALRLVNAEADRLPGLVVDRYGDYLVMQCLTLGIDRRKEMITRLLVELLQPAGILERSDVDVRGKEGLRPLVELRYGEVPPEITIRENGFAFLVDVHHGHKTGFYLDQRDNRAIVGQPALMAGRDVLNVFAYTGAFGVYAAAAGARSVVQIDSSAPALEMAERHMALNNLARPEDEYIAGDAFEVLRYFRETGRQFDAVILDPPKFAHTQGQVDRAARGYKDLNWLALRLLRPEGVLATFSCSGLVSADLFQKIVFGAAVDAGRDAQIVQHLGQAADHPVLLSFPESAYLKGLLCRAL</sequence>
<reference evidence="11" key="1">
    <citation type="submission" date="2016-01" db="EMBL/GenBank/DDBJ databases">
        <authorList>
            <person name="Mcilroy J.S."/>
            <person name="Karst M S."/>
            <person name="Albertsen M."/>
        </authorList>
    </citation>
    <scope>NUCLEOTIDE SEQUENCE</scope>
    <source>
        <strain evidence="11">Cfx-K</strain>
    </source>
</reference>
<keyword evidence="8" id="KW-0694">RNA-binding</keyword>
<dbReference type="Gene3D" id="3.40.50.150">
    <property type="entry name" value="Vaccinia Virus protein VP39"/>
    <property type="match status" value="1"/>
</dbReference>
<dbReference type="SMART" id="SM00359">
    <property type="entry name" value="PUA"/>
    <property type="match status" value="1"/>
</dbReference>
<dbReference type="PANTHER" id="PTHR42873:SF1">
    <property type="entry name" value="S-ADENOSYLMETHIONINE-DEPENDENT METHYLTRANSFERASE DOMAIN-CONTAINING PROTEIN"/>
    <property type="match status" value="1"/>
</dbReference>
<organism evidence="11 12">
    <name type="scientific">Candidatus Promineifilum breve</name>
    <dbReference type="NCBI Taxonomy" id="1806508"/>
    <lineage>
        <taxon>Bacteria</taxon>
        <taxon>Bacillati</taxon>
        <taxon>Chloroflexota</taxon>
        <taxon>Ardenticatenia</taxon>
        <taxon>Candidatus Promineifilales</taxon>
        <taxon>Candidatus Promineifilaceae</taxon>
        <taxon>Candidatus Promineifilum</taxon>
    </lineage>
</organism>
<name>A0A161KAY9_9CHLR</name>
<evidence type="ECO:0000256" key="5">
    <source>
        <dbReference type="ARBA" id="ARBA00022679"/>
    </source>
</evidence>
<dbReference type="InterPro" id="IPR019614">
    <property type="entry name" value="SAM-dep_methyl-trfase"/>
</dbReference>
<keyword evidence="12" id="KW-1185">Reference proteome</keyword>
<accession>A0A161KAY9</accession>
<dbReference type="OrthoDB" id="9805492at2"/>
<evidence type="ECO:0000256" key="3">
    <source>
        <dbReference type="ARBA" id="ARBA00022552"/>
    </source>
</evidence>
<keyword evidence="3" id="KW-0698">rRNA processing</keyword>
<protein>
    <submittedName>
        <fullName evidence="11">Ribosomal RNA large subunit methyltransferase I</fullName>
        <ecNumber evidence="11">2.1.1.191</ecNumber>
    </submittedName>
</protein>
<dbReference type="InterPro" id="IPR001313">
    <property type="entry name" value="Pumilio_RNA-bd_rpt"/>
</dbReference>
<dbReference type="Gene3D" id="2.30.130.10">
    <property type="entry name" value="PUA domain"/>
    <property type="match status" value="1"/>
</dbReference>
<dbReference type="Pfam" id="PF10672">
    <property type="entry name" value="Methyltrans_SAM"/>
    <property type="match status" value="1"/>
</dbReference>
<evidence type="ECO:0000313" key="12">
    <source>
        <dbReference type="Proteomes" id="UP000215027"/>
    </source>
</evidence>
<dbReference type="EC" id="2.1.1.191" evidence="11"/>
<evidence type="ECO:0000256" key="4">
    <source>
        <dbReference type="ARBA" id="ARBA00022603"/>
    </source>
</evidence>
<feature type="domain" description="PUA" evidence="10">
    <location>
        <begin position="6"/>
        <end position="91"/>
    </location>
</feature>
<gene>
    <name evidence="11" type="primary">rlmI</name>
    <name evidence="11" type="ORF">CFX0092_A2805</name>
</gene>
<evidence type="ECO:0000256" key="7">
    <source>
        <dbReference type="ARBA" id="ARBA00022737"/>
    </source>
</evidence>
<dbReference type="GO" id="GO:0032259">
    <property type="term" value="P:methylation"/>
    <property type="evidence" value="ECO:0007669"/>
    <property type="project" value="UniProtKB-KW"/>
</dbReference>
<keyword evidence="6" id="KW-0949">S-adenosyl-L-methionine</keyword>